<dbReference type="Pfam" id="PF13385">
    <property type="entry name" value="Laminin_G_3"/>
    <property type="match status" value="1"/>
</dbReference>
<dbReference type="InterPro" id="IPR013320">
    <property type="entry name" value="ConA-like_dom_sf"/>
</dbReference>
<sequence length="1166" mass="123335">MYTLRLIMLENFDMDTSITSPGTSYPNGGLYFQEGSTGFYNLGDMWFITYVTTGPDAPTASAQIVCSGATVADLVATGTDLKWYTAETGGTALANTAELSSATYYVSQTVDGTESDRTSVSVTVSTAITVTATATNVSCNGYNDGSITTTVSGGTAPYIYFWSNGETTASISNLSSGTYNLLSIIDDNGCELGDGFGNPSALSVTISEPAFLNAPTAEAQAFCGTSTVSDLLPTSSSTIIWYNVETEGSALEATTELATGTYYVSETNSNGCESERTAVNVSINGVPHAPTANSVQIYTSEATIADLTATGTGLLWYDAATNGTSLDLTVSLVDGTTYYVSQTTTCGESLKTAITVKEISEASQAFCGAATVENLTSTPSADATVKWYSDATGGTALVNTTVLTTGTYYIEESKTGSAITLLSDLYNPSGVAVQSDGKILVSDYNDGHIIHMNADGTNNETLGNGFVDTRDVVIEADGKILVVGIGDIKRMDADGSNIVTLLDGNTEIKAVSIQADGEIIFFNADGGSLMRMNADGTAIEILNDQDELDIDQTAIQTDGKIVVANFGYRSIIRMDADGTNLETLGGVFNYPTGVAIQADGKIVVAIPNGEIKRMNPDGTGLETIANVSNPGKLAIEADGKILVLANNTIKRITEAYTSNRVSINVTINEAPEAPTVSTPVTYNQGDIASELAATTGGTGFMWYTTETGGTGDVNAPTPDTSTGGFTSYWVSSTNDNGCESERTEIVVNVNAPATHLNFGAVNDYVDCGNGSSLQITGNTITLEAYVNFNSFGSSPAFGNIINKDDITENGYMLRAGGNGVINFVIASAGWNELFSPDNTINLNQWHHISGVYDGVNFKIYVDGIEVASQPLSVNIGNVAANLNLGKDSYFQKRFIDASLDEVRIWNVARTAEQINSSKNCELQGDETGLVAYYQFNQGLGAGNNTSEVTILDATTNNNNGTLTNFTLSGTTSNWLSGSPIAPKALITEQPQNLVYSESNPIVFTVTASNVTTYQWEYSEDGGLSWEPLSDSLTDPDVSGSQTHELTLSGNDLIFTTELKFRVVLNAESECSAISTEVEVSETLGVDVTANNAIQVYPNPAKDNISITLPSAQESKITVYDSNGRLLLNKTETTTKSIIDLSNYEAGVYLLKIEVNQSEIIKRIVKH</sequence>
<feature type="repeat" description="NHL" evidence="4">
    <location>
        <begin position="424"/>
        <end position="455"/>
    </location>
</feature>
<dbReference type="Pfam" id="PF18962">
    <property type="entry name" value="Por_Secre_tail"/>
    <property type="match status" value="1"/>
</dbReference>
<dbReference type="InterPro" id="IPR050952">
    <property type="entry name" value="TRIM-NHL_E3_ligases"/>
</dbReference>
<dbReference type="AlphaFoldDB" id="A0A5D0RFP6"/>
<dbReference type="InterPro" id="IPR026444">
    <property type="entry name" value="Secre_tail"/>
</dbReference>
<dbReference type="InterPro" id="IPR025667">
    <property type="entry name" value="SprB_repeat"/>
</dbReference>
<evidence type="ECO:0000313" key="6">
    <source>
        <dbReference type="EMBL" id="TYB79625.1"/>
    </source>
</evidence>
<dbReference type="Pfam" id="PF13573">
    <property type="entry name" value="SprB"/>
    <property type="match status" value="1"/>
</dbReference>
<dbReference type="SUPFAM" id="SSF49899">
    <property type="entry name" value="Concanavalin A-like lectins/glucanases"/>
    <property type="match status" value="1"/>
</dbReference>
<feature type="domain" description="LamG-like jellyroll fold" evidence="5">
    <location>
        <begin position="778"/>
        <end position="912"/>
    </location>
</feature>
<evidence type="ECO:0000256" key="1">
    <source>
        <dbReference type="ARBA" id="ARBA00022729"/>
    </source>
</evidence>
<evidence type="ECO:0000256" key="3">
    <source>
        <dbReference type="ARBA" id="ARBA00023157"/>
    </source>
</evidence>
<comment type="caution">
    <text evidence="6">The sequence shown here is derived from an EMBL/GenBank/DDBJ whole genome shotgun (WGS) entry which is preliminary data.</text>
</comment>
<dbReference type="Proteomes" id="UP000323720">
    <property type="component" value="Unassembled WGS sequence"/>
</dbReference>
<dbReference type="PROSITE" id="PS51125">
    <property type="entry name" value="NHL"/>
    <property type="match status" value="1"/>
</dbReference>
<dbReference type="InterPro" id="IPR044023">
    <property type="entry name" value="Ig_7"/>
</dbReference>
<dbReference type="OrthoDB" id="9805017at2"/>
<dbReference type="GO" id="GO:0004553">
    <property type="term" value="F:hydrolase activity, hydrolyzing O-glycosyl compounds"/>
    <property type="evidence" value="ECO:0007669"/>
    <property type="project" value="UniProtKB-ARBA"/>
</dbReference>
<keyword evidence="3" id="KW-1015">Disulfide bond</keyword>
<evidence type="ECO:0000256" key="4">
    <source>
        <dbReference type="PROSITE-ProRule" id="PRU00504"/>
    </source>
</evidence>
<dbReference type="Pfam" id="PF19081">
    <property type="entry name" value="Ig_7"/>
    <property type="match status" value="3"/>
</dbReference>
<organism evidence="6 7">
    <name type="scientific">Bizionia myxarmorum</name>
    <dbReference type="NCBI Taxonomy" id="291186"/>
    <lineage>
        <taxon>Bacteria</taxon>
        <taxon>Pseudomonadati</taxon>
        <taxon>Bacteroidota</taxon>
        <taxon>Flavobacteriia</taxon>
        <taxon>Flavobacteriales</taxon>
        <taxon>Flavobacteriaceae</taxon>
        <taxon>Bizionia</taxon>
    </lineage>
</organism>
<protein>
    <submittedName>
        <fullName evidence="6">T9SS type A sorting domain-containing protein</fullName>
    </submittedName>
</protein>
<proteinExistence type="predicted"/>
<name>A0A5D0RFP6_9FLAO</name>
<dbReference type="EMBL" id="VSKK01000001">
    <property type="protein sequence ID" value="TYB79625.1"/>
    <property type="molecule type" value="Genomic_DNA"/>
</dbReference>
<keyword evidence="7" id="KW-1185">Reference proteome</keyword>
<dbReference type="GO" id="GO:0008270">
    <property type="term" value="F:zinc ion binding"/>
    <property type="evidence" value="ECO:0007669"/>
    <property type="project" value="UniProtKB-KW"/>
</dbReference>
<dbReference type="PANTHER" id="PTHR24104">
    <property type="entry name" value="E3 UBIQUITIN-PROTEIN LIGASE NHLRC1-RELATED"/>
    <property type="match status" value="1"/>
</dbReference>
<evidence type="ECO:0000313" key="7">
    <source>
        <dbReference type="Proteomes" id="UP000323720"/>
    </source>
</evidence>
<dbReference type="SUPFAM" id="SSF101898">
    <property type="entry name" value="NHL repeat"/>
    <property type="match status" value="1"/>
</dbReference>
<keyword evidence="1" id="KW-0732">Signal</keyword>
<dbReference type="Gene3D" id="2.60.40.740">
    <property type="match status" value="1"/>
</dbReference>
<dbReference type="Gene3D" id="2.120.10.30">
    <property type="entry name" value="TolB, C-terminal domain"/>
    <property type="match status" value="2"/>
</dbReference>
<gene>
    <name evidence="6" type="ORF">ES674_07685</name>
</gene>
<evidence type="ECO:0000256" key="2">
    <source>
        <dbReference type="ARBA" id="ARBA00022737"/>
    </source>
</evidence>
<evidence type="ECO:0000259" key="5">
    <source>
        <dbReference type="SMART" id="SM00560"/>
    </source>
</evidence>
<keyword evidence="2" id="KW-0677">Repeat</keyword>
<dbReference type="SMART" id="SM00560">
    <property type="entry name" value="LamGL"/>
    <property type="match status" value="1"/>
</dbReference>
<reference evidence="6 7" key="1">
    <citation type="submission" date="2019-08" db="EMBL/GenBank/DDBJ databases">
        <title>Genomes of Antarctic Bizionia species.</title>
        <authorList>
            <person name="Bowman J.P."/>
        </authorList>
    </citation>
    <scope>NUCLEOTIDE SEQUENCE [LARGE SCALE GENOMIC DNA]</scope>
    <source>
        <strain evidence="6 7">ADA-4</strain>
    </source>
</reference>
<dbReference type="PANTHER" id="PTHR24104:SF25">
    <property type="entry name" value="PROTEIN LIN-41"/>
    <property type="match status" value="1"/>
</dbReference>
<dbReference type="InterPro" id="IPR001258">
    <property type="entry name" value="NHL_repeat"/>
</dbReference>
<dbReference type="InterPro" id="IPR006558">
    <property type="entry name" value="LamG-like"/>
</dbReference>
<accession>A0A5D0RFP6</accession>
<dbReference type="Gene3D" id="2.60.120.200">
    <property type="match status" value="1"/>
</dbReference>
<dbReference type="InterPro" id="IPR011042">
    <property type="entry name" value="6-blade_b-propeller_TolB-like"/>
</dbReference>
<dbReference type="GO" id="GO:0005975">
    <property type="term" value="P:carbohydrate metabolic process"/>
    <property type="evidence" value="ECO:0007669"/>
    <property type="project" value="UniProtKB-ARBA"/>
</dbReference>
<dbReference type="NCBIfam" id="TIGR04183">
    <property type="entry name" value="Por_Secre_tail"/>
    <property type="match status" value="1"/>
</dbReference>